<evidence type="ECO:0000256" key="1">
    <source>
        <dbReference type="ARBA" id="ARBA00023015"/>
    </source>
</evidence>
<dbReference type="InterPro" id="IPR018060">
    <property type="entry name" value="HTH_AraC"/>
</dbReference>
<evidence type="ECO:0000256" key="2">
    <source>
        <dbReference type="ARBA" id="ARBA00023125"/>
    </source>
</evidence>
<dbReference type="PANTHER" id="PTHR43280">
    <property type="entry name" value="ARAC-FAMILY TRANSCRIPTIONAL REGULATOR"/>
    <property type="match status" value="1"/>
</dbReference>
<dbReference type="RefSeq" id="WP_114753922.1">
    <property type="nucleotide sequence ID" value="NZ_QQBA01000005.1"/>
</dbReference>
<comment type="caution">
    <text evidence="6">The sequence shown here is derived from an EMBL/GenBank/DDBJ whole genome shotgun (WGS) entry which is preliminary data.</text>
</comment>
<dbReference type="AlphaFoldDB" id="A0A562PIQ0"/>
<dbReference type="PANTHER" id="PTHR43280:SF32">
    <property type="entry name" value="TRANSCRIPTIONAL REGULATORY PROTEIN"/>
    <property type="match status" value="1"/>
</dbReference>
<reference evidence="6" key="3">
    <citation type="submission" date="2019-07" db="EMBL/GenBank/DDBJ databases">
        <authorList>
            <person name="Whitman W."/>
            <person name="Huntemann M."/>
            <person name="Clum A."/>
            <person name="Pillay M."/>
            <person name="Palaniappan K."/>
            <person name="Varghese N."/>
            <person name="Mikhailova N."/>
            <person name="Stamatis D."/>
            <person name="Reddy T."/>
            <person name="Daum C."/>
            <person name="Shapiro N."/>
            <person name="Ivanova N."/>
            <person name="Kyrpides N."/>
            <person name="Woyke T."/>
        </authorList>
    </citation>
    <scope>NUCLEOTIDE SEQUENCE</scope>
    <source>
        <strain evidence="6">CGMCC 1.5380</strain>
    </source>
</reference>
<dbReference type="GO" id="GO:0043565">
    <property type="term" value="F:sequence-specific DNA binding"/>
    <property type="evidence" value="ECO:0007669"/>
    <property type="project" value="InterPro"/>
</dbReference>
<evidence type="ECO:0000259" key="4">
    <source>
        <dbReference type="PROSITE" id="PS01124"/>
    </source>
</evidence>
<sequence>MIFQGRNKEYLLLEKISSDNTSILQNDVEGSLSLLWITSNGTTITIDGIDYHFLKNQIVCLTDFNTLIIKSISTVSVVRFNRSFYCILHNDSEVGCKGLLFFGASSIPLFTIPDTELEKFEVLWRMFELEMDSHDELQIEMLQMMLKRLLILSTRIHKEQNEISYFEKGSIDLIREFNYLVELHFRSKHFVAQYADMLNKSPKTLSNSFSKAYKKSPLQFIQDRLILESRRLLSYTERPVKEISFELGFEDIQSFSRFFKTKEGISPTEFRINYRLGRIDNPTGNPD</sequence>
<accession>A0A562PIQ0</accession>
<dbReference type="InterPro" id="IPR009057">
    <property type="entry name" value="Homeodomain-like_sf"/>
</dbReference>
<dbReference type="OrthoDB" id="2666928at2"/>
<dbReference type="Proteomes" id="UP000254518">
    <property type="component" value="Unassembled WGS sequence"/>
</dbReference>
<dbReference type="PRINTS" id="PR00032">
    <property type="entry name" value="HTHARAC"/>
</dbReference>
<evidence type="ECO:0000313" key="8">
    <source>
        <dbReference type="Proteomes" id="UP000321392"/>
    </source>
</evidence>
<reference evidence="5 7" key="2">
    <citation type="submission" date="2018-07" db="EMBL/GenBank/DDBJ databases">
        <title>Genomic Encyclopedia of Type Strains, Phase IV (KMG-IV): sequencing the most valuable type-strain genomes for metagenomic binning, comparative biology and taxonomic classification.</title>
        <authorList>
            <person name="Goeker M."/>
        </authorList>
    </citation>
    <scope>NUCLEOTIDE SEQUENCE [LARGE SCALE GENOMIC DNA]</scope>
    <source>
        <strain evidence="5 7">DSM 19728</strain>
    </source>
</reference>
<dbReference type="GO" id="GO:0003700">
    <property type="term" value="F:DNA-binding transcription factor activity"/>
    <property type="evidence" value="ECO:0007669"/>
    <property type="project" value="InterPro"/>
</dbReference>
<keyword evidence="1" id="KW-0805">Transcription regulation</keyword>
<dbReference type="SMART" id="SM00342">
    <property type="entry name" value="HTH_ARAC"/>
    <property type="match status" value="1"/>
</dbReference>
<evidence type="ECO:0000313" key="6">
    <source>
        <dbReference type="EMBL" id="TWI43876.1"/>
    </source>
</evidence>
<dbReference type="Gene3D" id="1.10.10.60">
    <property type="entry name" value="Homeodomain-like"/>
    <property type="match status" value="1"/>
</dbReference>
<keyword evidence="2 6" id="KW-0238">DNA-binding</keyword>
<name>A0A562PIQ0_9FLAO</name>
<gene>
    <name evidence="5" type="ORF">DFR66_10510</name>
    <name evidence="6" type="ORF">IQ02_02824</name>
</gene>
<dbReference type="SUPFAM" id="SSF46689">
    <property type="entry name" value="Homeodomain-like"/>
    <property type="match status" value="1"/>
</dbReference>
<proteinExistence type="predicted"/>
<dbReference type="EMBL" id="VLKX01000025">
    <property type="protein sequence ID" value="TWI43876.1"/>
    <property type="molecule type" value="Genomic_DNA"/>
</dbReference>
<dbReference type="PROSITE" id="PS01124">
    <property type="entry name" value="HTH_ARAC_FAMILY_2"/>
    <property type="match status" value="1"/>
</dbReference>
<dbReference type="Proteomes" id="UP000321392">
    <property type="component" value="Unassembled WGS sequence"/>
</dbReference>
<dbReference type="Pfam" id="PF12833">
    <property type="entry name" value="HTH_18"/>
    <property type="match status" value="1"/>
</dbReference>
<organism evidence="6 8">
    <name type="scientific">Flavobacterium glaciei</name>
    <dbReference type="NCBI Taxonomy" id="386300"/>
    <lineage>
        <taxon>Bacteria</taxon>
        <taxon>Pseudomonadati</taxon>
        <taxon>Bacteroidota</taxon>
        <taxon>Flavobacteriia</taxon>
        <taxon>Flavobacteriales</taxon>
        <taxon>Flavobacteriaceae</taxon>
        <taxon>Flavobacterium</taxon>
    </lineage>
</organism>
<evidence type="ECO:0000256" key="3">
    <source>
        <dbReference type="ARBA" id="ARBA00023163"/>
    </source>
</evidence>
<keyword evidence="7" id="KW-1185">Reference proteome</keyword>
<keyword evidence="3" id="KW-0804">Transcription</keyword>
<evidence type="ECO:0000313" key="5">
    <source>
        <dbReference type="EMBL" id="RDI56145.1"/>
    </source>
</evidence>
<dbReference type="EMBL" id="QQBA01000005">
    <property type="protein sequence ID" value="RDI56145.1"/>
    <property type="molecule type" value="Genomic_DNA"/>
</dbReference>
<reference evidence="6 8" key="1">
    <citation type="journal article" date="2015" name="Stand. Genomic Sci.">
        <title>Genomic Encyclopedia of Bacterial and Archaeal Type Strains, Phase III: the genomes of soil and plant-associated and newly described type strains.</title>
        <authorList>
            <person name="Whitman W.B."/>
            <person name="Woyke T."/>
            <person name="Klenk H.P."/>
            <person name="Zhou Y."/>
            <person name="Lilburn T.G."/>
            <person name="Beck B.J."/>
            <person name="De Vos P."/>
            <person name="Vandamme P."/>
            <person name="Eisen J.A."/>
            <person name="Garrity G."/>
            <person name="Hugenholtz P."/>
            <person name="Kyrpides N.C."/>
        </authorList>
    </citation>
    <scope>NUCLEOTIDE SEQUENCE [LARGE SCALE GENOMIC DNA]</scope>
    <source>
        <strain evidence="6 8">CGMCC 1.5380</strain>
    </source>
</reference>
<evidence type="ECO:0000313" key="7">
    <source>
        <dbReference type="Proteomes" id="UP000254518"/>
    </source>
</evidence>
<dbReference type="InterPro" id="IPR020449">
    <property type="entry name" value="Tscrpt_reg_AraC-type_HTH"/>
</dbReference>
<feature type="domain" description="HTH araC/xylS-type" evidence="4">
    <location>
        <begin position="175"/>
        <end position="273"/>
    </location>
</feature>
<protein>
    <submittedName>
        <fullName evidence="5">AraC family transcriptional regulator</fullName>
    </submittedName>
    <submittedName>
        <fullName evidence="6">AraC-like DNA-binding protein</fullName>
    </submittedName>
</protein>